<evidence type="ECO:0000313" key="2">
    <source>
        <dbReference type="Proteomes" id="UP001249851"/>
    </source>
</evidence>
<sequence length="62" mass="6954">MTWREEGMTDNWKWRNKREPTHIDCDTNVAAKLSGLAFIGAFPGTFVTVNASRVITFASGYS</sequence>
<dbReference type="Proteomes" id="UP001249851">
    <property type="component" value="Unassembled WGS sequence"/>
</dbReference>
<keyword evidence="2" id="KW-1185">Reference proteome</keyword>
<reference evidence="1" key="1">
    <citation type="journal article" date="2023" name="G3 (Bethesda)">
        <title>Whole genome assembly and annotation of the endangered Caribbean coral Acropora cervicornis.</title>
        <authorList>
            <person name="Selwyn J.D."/>
            <person name="Vollmer S.V."/>
        </authorList>
    </citation>
    <scope>NUCLEOTIDE SEQUENCE</scope>
    <source>
        <strain evidence="1">K2</strain>
    </source>
</reference>
<dbReference type="EMBL" id="JARQWQ010000026">
    <property type="protein sequence ID" value="KAK2563185.1"/>
    <property type="molecule type" value="Genomic_DNA"/>
</dbReference>
<accession>A0AAD9QLJ5</accession>
<reference evidence="1" key="2">
    <citation type="journal article" date="2023" name="Science">
        <title>Genomic signatures of disease resistance in endangered staghorn corals.</title>
        <authorList>
            <person name="Vollmer S.V."/>
            <person name="Selwyn J.D."/>
            <person name="Despard B.A."/>
            <person name="Roesel C.L."/>
        </authorList>
    </citation>
    <scope>NUCLEOTIDE SEQUENCE</scope>
    <source>
        <strain evidence="1">K2</strain>
    </source>
</reference>
<proteinExistence type="predicted"/>
<name>A0AAD9QLJ5_ACRCE</name>
<gene>
    <name evidence="1" type="ORF">P5673_013537</name>
</gene>
<organism evidence="1 2">
    <name type="scientific">Acropora cervicornis</name>
    <name type="common">Staghorn coral</name>
    <dbReference type="NCBI Taxonomy" id="6130"/>
    <lineage>
        <taxon>Eukaryota</taxon>
        <taxon>Metazoa</taxon>
        <taxon>Cnidaria</taxon>
        <taxon>Anthozoa</taxon>
        <taxon>Hexacorallia</taxon>
        <taxon>Scleractinia</taxon>
        <taxon>Astrocoeniina</taxon>
        <taxon>Acroporidae</taxon>
        <taxon>Acropora</taxon>
    </lineage>
</organism>
<evidence type="ECO:0000313" key="1">
    <source>
        <dbReference type="EMBL" id="KAK2563185.1"/>
    </source>
</evidence>
<comment type="caution">
    <text evidence="1">The sequence shown here is derived from an EMBL/GenBank/DDBJ whole genome shotgun (WGS) entry which is preliminary data.</text>
</comment>
<protein>
    <submittedName>
        <fullName evidence="1">Uncharacterized protein</fullName>
    </submittedName>
</protein>
<dbReference type="AlphaFoldDB" id="A0AAD9QLJ5"/>